<feature type="transmembrane region" description="Helical" evidence="1">
    <location>
        <begin position="406"/>
        <end position="425"/>
    </location>
</feature>
<evidence type="ECO:0000256" key="1">
    <source>
        <dbReference type="SAM" id="Phobius"/>
    </source>
</evidence>
<protein>
    <submittedName>
        <fullName evidence="2">Aminobenzoyl-glutamate transport protein</fullName>
    </submittedName>
</protein>
<evidence type="ECO:0000313" key="3">
    <source>
        <dbReference type="Proteomes" id="UP000199308"/>
    </source>
</evidence>
<name>A0A1I0HMC8_THASX</name>
<dbReference type="PANTHER" id="PTHR30282">
    <property type="entry name" value="P-AMINOBENZOYL GLUTAMATE TRANSPORTER"/>
    <property type="match status" value="1"/>
</dbReference>
<dbReference type="STRING" id="349064.SAMN05660429_02850"/>
<gene>
    <name evidence="2" type="ORF">SAMN05660429_02850</name>
</gene>
<feature type="transmembrane region" description="Helical" evidence="1">
    <location>
        <begin position="325"/>
        <end position="343"/>
    </location>
</feature>
<dbReference type="InterPro" id="IPR004697">
    <property type="entry name" value="AbgT"/>
</dbReference>
<dbReference type="AlphaFoldDB" id="A0A1I0HMC8"/>
<dbReference type="GO" id="GO:1902604">
    <property type="term" value="P:p-aminobenzoyl-glutamate transmembrane transport"/>
    <property type="evidence" value="ECO:0007669"/>
    <property type="project" value="InterPro"/>
</dbReference>
<reference evidence="2 3" key="1">
    <citation type="submission" date="2016-10" db="EMBL/GenBank/DDBJ databases">
        <authorList>
            <person name="de Groot N.N."/>
        </authorList>
    </citation>
    <scope>NUCLEOTIDE SEQUENCE [LARGE SCALE GENOMIC DNA]</scope>
    <source>
        <strain evidence="2 3">DSM 19706</strain>
    </source>
</reference>
<feature type="transmembrane region" description="Helical" evidence="1">
    <location>
        <begin position="231"/>
        <end position="251"/>
    </location>
</feature>
<dbReference type="Proteomes" id="UP000199308">
    <property type="component" value="Unassembled WGS sequence"/>
</dbReference>
<keyword evidence="3" id="KW-1185">Reference proteome</keyword>
<dbReference type="RefSeq" id="WP_245732147.1">
    <property type="nucleotide sequence ID" value="NZ_FOHK01000017.1"/>
</dbReference>
<feature type="transmembrane region" description="Helical" evidence="1">
    <location>
        <begin position="432"/>
        <end position="450"/>
    </location>
</feature>
<dbReference type="PANTHER" id="PTHR30282:SF0">
    <property type="entry name" value="P-AMINOBENZOYL-GLUTAMATE TRANSPORT PROTEIN"/>
    <property type="match status" value="1"/>
</dbReference>
<dbReference type="EMBL" id="FOHK01000017">
    <property type="protein sequence ID" value="SET85124.1"/>
    <property type="molecule type" value="Genomic_DNA"/>
</dbReference>
<organism evidence="2 3">
    <name type="scientific">Thalassotalea agarivorans</name>
    <name type="common">Thalassomonas agarivorans</name>
    <dbReference type="NCBI Taxonomy" id="349064"/>
    <lineage>
        <taxon>Bacteria</taxon>
        <taxon>Pseudomonadati</taxon>
        <taxon>Pseudomonadota</taxon>
        <taxon>Gammaproteobacteria</taxon>
        <taxon>Alteromonadales</taxon>
        <taxon>Colwelliaceae</taxon>
        <taxon>Thalassotalea</taxon>
    </lineage>
</organism>
<accession>A0A1I0HMC8</accession>
<feature type="transmembrane region" description="Helical" evidence="1">
    <location>
        <begin position="37"/>
        <end position="57"/>
    </location>
</feature>
<sequence>MTTTRYIPMADSQNTQPETKGAIALIEKIGHKIPDPVVIFIWFFAFAFILTLFIGGLEFKTLSTDGSEITHTIKNMGEAEHTRWLFDNALLKNWLGFGGGVLGVILIVMLGVGVAESSGLLGVLIKKLGTRLNEKYLAPALVFLGIMSSIATDAGYLVLIPLAGLLYAGLGKNPLIGMAAAFAGVSAGFSANLIPATPIDVILGMNAQIFAEAQGVPFESSDGKPLTPATMHYYFIFVSTFLLVGLGAWVTNKFVAPRLEKMSYELPEDIDLSDFSVSEKEEKGLKAAFLGLLLSLGIIVGLAYGPLAPYVDDAGKTVNPYLNNVILLISLVFIMVGVFFGYATGKFKKLIDVVHAMVGQMNTMGYILVLTFFCYNFLGLLGYSGLGTYITYLGATFLENLGLQHFPIALIIGFVITTAFINIFVGGLTSKWMLLGPIFVPMLYQVNPAMTPDLVAAAYRVADSSTNIITPMMTYAGVILAFMRKYKKDLSFGDVIIMMMPYSIVFLVFWTALLVAFFAFGIPLGF</sequence>
<feature type="transmembrane region" description="Helical" evidence="1">
    <location>
        <begin position="465"/>
        <end position="483"/>
    </location>
</feature>
<feature type="transmembrane region" description="Helical" evidence="1">
    <location>
        <begin position="136"/>
        <end position="168"/>
    </location>
</feature>
<keyword evidence="1" id="KW-0472">Membrane</keyword>
<feature type="transmembrane region" description="Helical" evidence="1">
    <location>
        <begin position="94"/>
        <end position="115"/>
    </location>
</feature>
<dbReference type="Pfam" id="PF03806">
    <property type="entry name" value="ABG_transport"/>
    <property type="match status" value="1"/>
</dbReference>
<keyword evidence="1" id="KW-0812">Transmembrane</keyword>
<keyword evidence="1" id="KW-1133">Transmembrane helix</keyword>
<proteinExistence type="predicted"/>
<evidence type="ECO:0000313" key="2">
    <source>
        <dbReference type="EMBL" id="SET85124.1"/>
    </source>
</evidence>
<dbReference type="GO" id="GO:0015558">
    <property type="term" value="F:secondary active p-aminobenzoyl-glutamate transmembrane transporter activity"/>
    <property type="evidence" value="ECO:0007669"/>
    <property type="project" value="InterPro"/>
</dbReference>
<feature type="transmembrane region" description="Helical" evidence="1">
    <location>
        <begin position="364"/>
        <end position="386"/>
    </location>
</feature>
<feature type="transmembrane region" description="Helical" evidence="1">
    <location>
        <begin position="287"/>
        <end position="305"/>
    </location>
</feature>
<feature type="transmembrane region" description="Helical" evidence="1">
    <location>
        <begin position="495"/>
        <end position="522"/>
    </location>
</feature>